<gene>
    <name evidence="1" type="ORF">BDP27DRAFT_1198563</name>
</gene>
<evidence type="ECO:0000313" key="2">
    <source>
        <dbReference type="Proteomes" id="UP000772434"/>
    </source>
</evidence>
<proteinExistence type="predicted"/>
<dbReference type="EMBL" id="JADNRY010000029">
    <property type="protein sequence ID" value="KAF9071913.1"/>
    <property type="molecule type" value="Genomic_DNA"/>
</dbReference>
<organism evidence="1 2">
    <name type="scientific">Rhodocollybia butyracea</name>
    <dbReference type="NCBI Taxonomy" id="206335"/>
    <lineage>
        <taxon>Eukaryota</taxon>
        <taxon>Fungi</taxon>
        <taxon>Dikarya</taxon>
        <taxon>Basidiomycota</taxon>
        <taxon>Agaricomycotina</taxon>
        <taxon>Agaricomycetes</taxon>
        <taxon>Agaricomycetidae</taxon>
        <taxon>Agaricales</taxon>
        <taxon>Marasmiineae</taxon>
        <taxon>Omphalotaceae</taxon>
        <taxon>Rhodocollybia</taxon>
    </lineage>
</organism>
<evidence type="ECO:0008006" key="3">
    <source>
        <dbReference type="Google" id="ProtNLM"/>
    </source>
</evidence>
<reference evidence="1" key="1">
    <citation type="submission" date="2020-11" db="EMBL/GenBank/DDBJ databases">
        <authorList>
            <consortium name="DOE Joint Genome Institute"/>
            <person name="Ahrendt S."/>
            <person name="Riley R."/>
            <person name="Andreopoulos W."/>
            <person name="Labutti K."/>
            <person name="Pangilinan J."/>
            <person name="Ruiz-Duenas F.J."/>
            <person name="Barrasa J.M."/>
            <person name="Sanchez-Garcia M."/>
            <person name="Camarero S."/>
            <person name="Miyauchi S."/>
            <person name="Serrano A."/>
            <person name="Linde D."/>
            <person name="Babiker R."/>
            <person name="Drula E."/>
            <person name="Ayuso-Fernandez I."/>
            <person name="Pacheco R."/>
            <person name="Padilla G."/>
            <person name="Ferreira P."/>
            <person name="Barriuso J."/>
            <person name="Kellner H."/>
            <person name="Castanera R."/>
            <person name="Alfaro M."/>
            <person name="Ramirez L."/>
            <person name="Pisabarro A.G."/>
            <person name="Kuo A."/>
            <person name="Tritt A."/>
            <person name="Lipzen A."/>
            <person name="He G."/>
            <person name="Yan M."/>
            <person name="Ng V."/>
            <person name="Cullen D."/>
            <person name="Martin F."/>
            <person name="Rosso M.-N."/>
            <person name="Henrissat B."/>
            <person name="Hibbett D."/>
            <person name="Martinez A.T."/>
            <person name="Grigoriev I.V."/>
        </authorList>
    </citation>
    <scope>NUCLEOTIDE SEQUENCE</scope>
    <source>
        <strain evidence="1">AH 40177</strain>
    </source>
</reference>
<accession>A0A9P5UBA6</accession>
<dbReference type="PANTHER" id="PTHR48472:SF1">
    <property type="entry name" value="TC1-LIKE TRANSPOSASE DDE DOMAIN-CONTAINING PROTEIN"/>
    <property type="match status" value="1"/>
</dbReference>
<keyword evidence="2" id="KW-1185">Reference proteome</keyword>
<dbReference type="Pfam" id="PF13565">
    <property type="entry name" value="HTH_32"/>
    <property type="match status" value="1"/>
</dbReference>
<dbReference type="OrthoDB" id="3264182at2759"/>
<dbReference type="PANTHER" id="PTHR48472">
    <property type="entry name" value="TC1-LIKE TRANSPOSASE DDE DOMAIN-CONTAINING PROTEIN"/>
    <property type="match status" value="1"/>
</dbReference>
<comment type="caution">
    <text evidence="1">The sequence shown here is derived from an EMBL/GenBank/DDBJ whole genome shotgun (WGS) entry which is preliminary data.</text>
</comment>
<name>A0A9P5UBA6_9AGAR</name>
<dbReference type="Proteomes" id="UP000772434">
    <property type="component" value="Unassembled WGS sequence"/>
</dbReference>
<evidence type="ECO:0000313" key="1">
    <source>
        <dbReference type="EMBL" id="KAF9071913.1"/>
    </source>
</evidence>
<feature type="non-terminal residue" evidence="1">
    <location>
        <position position="176"/>
    </location>
</feature>
<dbReference type="InterPro" id="IPR009057">
    <property type="entry name" value="Homeodomain-like_sf"/>
</dbReference>
<dbReference type="AlphaFoldDB" id="A0A9P5UBA6"/>
<protein>
    <recommendedName>
        <fullName evidence="3">Transposase</fullName>
    </recommendedName>
</protein>
<sequence length="176" mass="20305">MPGPHLSREMKQCIVRWYYELDYGANEISKLADCSISTVYETLQTWRQYGDVENLYRQRPGRRRCLDQHAVNYISSLIQANPTLYLDEIQHELEAALDTEVSLSTIYRTLVRIAISSKKISKEAVERDELLLATWMAVNGTTPLEYMVWLDEASVDDRTNLRSNGWAGVGRACVRR</sequence>
<dbReference type="SUPFAM" id="SSF46689">
    <property type="entry name" value="Homeodomain-like"/>
    <property type="match status" value="1"/>
</dbReference>